<name>A0ACC0CCL1_CATRO</name>
<evidence type="ECO:0000313" key="2">
    <source>
        <dbReference type="Proteomes" id="UP001060085"/>
    </source>
</evidence>
<proteinExistence type="predicted"/>
<organism evidence="1 2">
    <name type="scientific">Catharanthus roseus</name>
    <name type="common">Madagascar periwinkle</name>
    <name type="synonym">Vinca rosea</name>
    <dbReference type="NCBI Taxonomy" id="4058"/>
    <lineage>
        <taxon>Eukaryota</taxon>
        <taxon>Viridiplantae</taxon>
        <taxon>Streptophyta</taxon>
        <taxon>Embryophyta</taxon>
        <taxon>Tracheophyta</taxon>
        <taxon>Spermatophyta</taxon>
        <taxon>Magnoliopsida</taxon>
        <taxon>eudicotyledons</taxon>
        <taxon>Gunneridae</taxon>
        <taxon>Pentapetalae</taxon>
        <taxon>asterids</taxon>
        <taxon>lamiids</taxon>
        <taxon>Gentianales</taxon>
        <taxon>Apocynaceae</taxon>
        <taxon>Rauvolfioideae</taxon>
        <taxon>Vinceae</taxon>
        <taxon>Catharanthinae</taxon>
        <taxon>Catharanthus</taxon>
    </lineage>
</organism>
<dbReference type="Proteomes" id="UP001060085">
    <property type="component" value="Linkage Group LG01"/>
</dbReference>
<evidence type="ECO:0000313" key="1">
    <source>
        <dbReference type="EMBL" id="KAI5682602.1"/>
    </source>
</evidence>
<sequence length="274" mass="31566">MPEFQTTKNGEAGFENWRIKPTFVLREKISIKTSYLEMYFMANPSKFFYHNLTSRAKLLLLFCLMLLILLHLEKAGFAITMETDRVLRSKYSKENEVKVSLDSKQGTNSEEHMTDSENELGSSEVRNSNAGKRGRRLKIFLHKHIKVHEKSIVVNENDVYEILGLPRGEIEIDSLLVGEWWMLNWRAGRLLNPTMKYAIRHFWVTAIVEIGKVKEMNWCKYAADELTLGSVKNSGKEYPSWMSLLPSGKRFSPVGVRVVPISKKNFCTLLIGLT</sequence>
<dbReference type="EMBL" id="CM044701">
    <property type="protein sequence ID" value="KAI5682602.1"/>
    <property type="molecule type" value="Genomic_DNA"/>
</dbReference>
<accession>A0ACC0CCL1</accession>
<reference evidence="2" key="1">
    <citation type="journal article" date="2023" name="Nat. Plants">
        <title>Single-cell RNA sequencing provides a high-resolution roadmap for understanding the multicellular compartmentation of specialized metabolism.</title>
        <authorList>
            <person name="Sun S."/>
            <person name="Shen X."/>
            <person name="Li Y."/>
            <person name="Li Y."/>
            <person name="Wang S."/>
            <person name="Li R."/>
            <person name="Zhang H."/>
            <person name="Shen G."/>
            <person name="Guo B."/>
            <person name="Wei J."/>
            <person name="Xu J."/>
            <person name="St-Pierre B."/>
            <person name="Chen S."/>
            <person name="Sun C."/>
        </authorList>
    </citation>
    <scope>NUCLEOTIDE SEQUENCE [LARGE SCALE GENOMIC DNA]</scope>
</reference>
<keyword evidence="2" id="KW-1185">Reference proteome</keyword>
<protein>
    <submittedName>
        <fullName evidence="1">Uncharacterized protein</fullName>
    </submittedName>
</protein>
<comment type="caution">
    <text evidence="1">The sequence shown here is derived from an EMBL/GenBank/DDBJ whole genome shotgun (WGS) entry which is preliminary data.</text>
</comment>
<gene>
    <name evidence="1" type="ORF">M9H77_03830</name>
</gene>